<evidence type="ECO:0000256" key="6">
    <source>
        <dbReference type="SAM" id="Phobius"/>
    </source>
</evidence>
<dbReference type="CDD" id="cd16015">
    <property type="entry name" value="LTA_synthase"/>
    <property type="match status" value="1"/>
</dbReference>
<feature type="transmembrane region" description="Helical" evidence="6">
    <location>
        <begin position="61"/>
        <end position="81"/>
    </location>
</feature>
<feature type="transmembrane region" description="Helical" evidence="6">
    <location>
        <begin position="141"/>
        <end position="158"/>
    </location>
</feature>
<dbReference type="EMBL" id="PDLY01000002">
    <property type="protein sequence ID" value="MBA5726989.1"/>
    <property type="molecule type" value="Genomic_DNA"/>
</dbReference>
<proteinExistence type="predicted"/>
<evidence type="ECO:0000313" key="8">
    <source>
        <dbReference type="EMBL" id="MBA5726989.1"/>
    </source>
</evidence>
<keyword evidence="3 6" id="KW-0812">Transmembrane</keyword>
<keyword evidence="9" id="KW-1185">Reference proteome</keyword>
<evidence type="ECO:0000259" key="7">
    <source>
        <dbReference type="Pfam" id="PF00884"/>
    </source>
</evidence>
<reference evidence="8 9" key="1">
    <citation type="submission" date="2017-10" db="EMBL/GenBank/DDBJ databases">
        <authorList>
            <person name="Jakob F."/>
        </authorList>
    </citation>
    <scope>NUCLEOTIDE SEQUENCE [LARGE SCALE GENOMIC DNA]</scope>
    <source>
        <strain evidence="8 9">TMW 2.1889</strain>
    </source>
</reference>
<evidence type="ECO:0000256" key="4">
    <source>
        <dbReference type="ARBA" id="ARBA00022989"/>
    </source>
</evidence>
<dbReference type="InterPro" id="IPR000917">
    <property type="entry name" value="Sulfatase_N"/>
</dbReference>
<organism evidence="8 9">
    <name type="scientific">Bombella mellum</name>
    <dbReference type="NCBI Taxonomy" id="2039288"/>
    <lineage>
        <taxon>Bacteria</taxon>
        <taxon>Pseudomonadati</taxon>
        <taxon>Pseudomonadota</taxon>
        <taxon>Alphaproteobacteria</taxon>
        <taxon>Acetobacterales</taxon>
        <taxon>Acetobacteraceae</taxon>
        <taxon>Bombella</taxon>
    </lineage>
</organism>
<evidence type="ECO:0000256" key="1">
    <source>
        <dbReference type="ARBA" id="ARBA00004651"/>
    </source>
</evidence>
<feature type="domain" description="Sulfatase N-terminal" evidence="7">
    <location>
        <begin position="213"/>
        <end position="454"/>
    </location>
</feature>
<sequence>MFTCIMSILIVIGVGFVIGEGMDMFVCPVRFLRRRSLFFLRSIPVLFSSSFFLVLTGSTPISLLISAVLLGILVTASNLKLRLLNEPLVFTDFSLLGAFVRHPRFYLQGIPVFLRVVALTGGAFLVYLLIRASSAAMLPRYAGLAGTVIFAILLWVLVTREGRINDEPPALWDDVHNHGLLPVLMSYAVRCRSLPALSPRLPLPRAQGAPDAVIIVQCESFADPAELNAVWNSLPALTHYQNEAIQWGKLLPSGLGAYTMRSEYGVLCGDDEECLSYRLFDPFLTADQSPSHALPHRLKQFYEKALFLHPYDIRFYGRDRMMPLWGFTDIVSRESFSDDDRVGPYVSDDAVADCLLKHLTENERSLAYCVTIENHGPWKKGRLGRVSGEEAWYEHVRHSDAMLDKLVTGIRESGRDVLLVFFGDHRPALKALPPIEGLERSTPYVMLRPNDPRGRDVSSEPVDVTPAELHRSILRHVSS</sequence>
<gene>
    <name evidence="8" type="ORF">CPA56_03145</name>
</gene>
<feature type="transmembrane region" description="Helical" evidence="6">
    <location>
        <begin position="112"/>
        <end position="129"/>
    </location>
</feature>
<dbReference type="PANTHER" id="PTHR47371">
    <property type="entry name" value="LIPOTEICHOIC ACID SYNTHASE"/>
    <property type="match status" value="1"/>
</dbReference>
<comment type="caution">
    <text evidence="8">The sequence shown here is derived from an EMBL/GenBank/DDBJ whole genome shotgun (WGS) entry which is preliminary data.</text>
</comment>
<protein>
    <submittedName>
        <fullName evidence="8">Capsular biosynthesis protein</fullName>
    </submittedName>
</protein>
<keyword evidence="4 6" id="KW-1133">Transmembrane helix</keyword>
<evidence type="ECO:0000256" key="2">
    <source>
        <dbReference type="ARBA" id="ARBA00022475"/>
    </source>
</evidence>
<accession>A0ABR5ZRP0</accession>
<evidence type="ECO:0000313" key="9">
    <source>
        <dbReference type="Proteomes" id="UP000765338"/>
    </source>
</evidence>
<dbReference type="InterPro" id="IPR050448">
    <property type="entry name" value="OpgB/LTA_synthase_biosynth"/>
</dbReference>
<keyword evidence="5 6" id="KW-0472">Membrane</keyword>
<dbReference type="SUPFAM" id="SSF53649">
    <property type="entry name" value="Alkaline phosphatase-like"/>
    <property type="match status" value="1"/>
</dbReference>
<feature type="transmembrane region" description="Helical" evidence="6">
    <location>
        <begin position="6"/>
        <end position="26"/>
    </location>
</feature>
<dbReference type="Proteomes" id="UP000765338">
    <property type="component" value="Unassembled WGS sequence"/>
</dbReference>
<dbReference type="Pfam" id="PF00884">
    <property type="entry name" value="Sulfatase"/>
    <property type="match status" value="1"/>
</dbReference>
<dbReference type="PANTHER" id="PTHR47371:SF3">
    <property type="entry name" value="PHOSPHOGLYCEROL TRANSFERASE I"/>
    <property type="match status" value="1"/>
</dbReference>
<evidence type="ECO:0000256" key="5">
    <source>
        <dbReference type="ARBA" id="ARBA00023136"/>
    </source>
</evidence>
<dbReference type="Gene3D" id="3.40.720.10">
    <property type="entry name" value="Alkaline Phosphatase, subunit A"/>
    <property type="match status" value="1"/>
</dbReference>
<keyword evidence="2" id="KW-1003">Cell membrane</keyword>
<evidence type="ECO:0000256" key="3">
    <source>
        <dbReference type="ARBA" id="ARBA00022692"/>
    </source>
</evidence>
<name>A0ABR5ZRP0_9PROT</name>
<comment type="subcellular location">
    <subcellularLocation>
        <location evidence="1">Cell membrane</location>
        <topology evidence="1">Multi-pass membrane protein</topology>
    </subcellularLocation>
</comment>
<dbReference type="InterPro" id="IPR017850">
    <property type="entry name" value="Alkaline_phosphatase_core_sf"/>
</dbReference>